<dbReference type="AlphaFoldDB" id="A0A0H1BV05"/>
<feature type="non-terminal residue" evidence="2">
    <location>
        <position position="113"/>
    </location>
</feature>
<feature type="region of interest" description="Disordered" evidence="1">
    <location>
        <begin position="1"/>
        <end position="113"/>
    </location>
</feature>
<feature type="compositionally biased region" description="Basic and acidic residues" evidence="1">
    <location>
        <begin position="82"/>
        <end position="113"/>
    </location>
</feature>
<gene>
    <name evidence="2" type="ORF">EMPG_09474</name>
</gene>
<name>A0A0H1BV05_9EURO</name>
<accession>A0A0H1BV05</accession>
<evidence type="ECO:0000256" key="1">
    <source>
        <dbReference type="SAM" id="MobiDB-lite"/>
    </source>
</evidence>
<evidence type="ECO:0000313" key="2">
    <source>
        <dbReference type="EMBL" id="KLJ12881.1"/>
    </source>
</evidence>
<protein>
    <submittedName>
        <fullName evidence="2">Uncharacterized protein</fullName>
    </submittedName>
</protein>
<evidence type="ECO:0000313" key="3">
    <source>
        <dbReference type="Proteomes" id="UP000053573"/>
    </source>
</evidence>
<organism evidence="2 3">
    <name type="scientific">Blastomyces silverae</name>
    <dbReference type="NCBI Taxonomy" id="2060906"/>
    <lineage>
        <taxon>Eukaryota</taxon>
        <taxon>Fungi</taxon>
        <taxon>Dikarya</taxon>
        <taxon>Ascomycota</taxon>
        <taxon>Pezizomycotina</taxon>
        <taxon>Eurotiomycetes</taxon>
        <taxon>Eurotiomycetidae</taxon>
        <taxon>Onygenales</taxon>
        <taxon>Ajellomycetaceae</taxon>
        <taxon>Blastomyces</taxon>
    </lineage>
</organism>
<dbReference type="Proteomes" id="UP000053573">
    <property type="component" value="Unassembled WGS sequence"/>
</dbReference>
<proteinExistence type="predicted"/>
<reference evidence="3" key="1">
    <citation type="journal article" date="2015" name="PLoS Genet.">
        <title>The dynamic genome and transcriptome of the human fungal pathogen Blastomyces and close relative Emmonsia.</title>
        <authorList>
            <person name="Munoz J.F."/>
            <person name="Gauthier G.M."/>
            <person name="Desjardins C.A."/>
            <person name="Gallo J.E."/>
            <person name="Holder J."/>
            <person name="Sullivan T.D."/>
            <person name="Marty A.J."/>
            <person name="Carmen J.C."/>
            <person name="Chen Z."/>
            <person name="Ding L."/>
            <person name="Gujja S."/>
            <person name="Magrini V."/>
            <person name="Misas E."/>
            <person name="Mitreva M."/>
            <person name="Priest M."/>
            <person name="Saif S."/>
            <person name="Whiston E.A."/>
            <person name="Young S."/>
            <person name="Zeng Q."/>
            <person name="Goldman W.E."/>
            <person name="Mardis E.R."/>
            <person name="Taylor J.W."/>
            <person name="McEwen J.G."/>
            <person name="Clay O.K."/>
            <person name="Klein B.S."/>
            <person name="Cuomo C.A."/>
        </authorList>
    </citation>
    <scope>NUCLEOTIDE SEQUENCE [LARGE SCALE GENOMIC DNA]</scope>
    <source>
        <strain evidence="3">UAMH 139</strain>
    </source>
</reference>
<sequence length="113" mass="13615">MAEPPAKRARRTDSSTMWEMNDSKSLAGDHDSNEVDGGISRREAASTRDDIKRSNASRDERRQRSRSRDRDGRRRDRSRSRDRRDRSRSRSRERRDRDRDRDRAGRRDRDTRR</sequence>
<comment type="caution">
    <text evidence="2">The sequence shown here is derived from an EMBL/GenBank/DDBJ whole genome shotgun (WGS) entry which is preliminary data.</text>
</comment>
<keyword evidence="3" id="KW-1185">Reference proteome</keyword>
<dbReference type="EMBL" id="LDEV01000646">
    <property type="protein sequence ID" value="KLJ12881.1"/>
    <property type="molecule type" value="Genomic_DNA"/>
</dbReference>
<dbReference type="STRING" id="2060906.A0A0H1BV05"/>
<feature type="compositionally biased region" description="Basic and acidic residues" evidence="1">
    <location>
        <begin position="27"/>
        <end position="74"/>
    </location>
</feature>